<keyword evidence="7" id="KW-1185">Reference proteome</keyword>
<protein>
    <recommendedName>
        <fullName evidence="5">Telomeric single stranded DNA binding POT1/Cdc13 domain-containing protein</fullName>
    </recommendedName>
</protein>
<dbReference type="EMBL" id="JARYMX010000007">
    <property type="protein sequence ID" value="KAJ9541348.1"/>
    <property type="molecule type" value="Genomic_DNA"/>
</dbReference>
<evidence type="ECO:0000256" key="4">
    <source>
        <dbReference type="ARBA" id="ARBA00023125"/>
    </source>
</evidence>
<proteinExistence type="predicted"/>
<accession>A0AA38SFE2</accession>
<name>A0AA38SFE2_9ASTR</name>
<sequence length="458" mass="52187">MPIPERGDAYDDDYKFLRIVDAMASINQKLTSSVLSSRPVYPSKAKALIVDESHPSPGISVNVFAENFEKLPHVESAGDIVQLSRVVMKIHGSEVYALFNKKYSSFALYEGRDGSKFVPYQVSSKFHAREQDKAFIAGLRKWTISRQAETASSDSLSLKEIKYGHRLNLTCKVLHSCEVKEGEWMLFVWDGTDAPPLNVHTKLEEEAENPLPLQLEASPLSRDVLCTFPTVGTVLRMTAERGNQKLGLHLVKAGRWVQFRNINFKAHAGLWCGILQPFSKFSYLPNKDTFVLECQRAYDERVKRKWDRIPLSSFPWPTHITDTDYEEVPFVTLRDILCYPEVTAKFRCVVRVLATFPGHPSNFRAPCGTYRLRLTLEDPTARLHAFLYADDAVKFFGGYPSIDTMIKLQNALLGVEEKGAEKPRNPPWIQCCLKSYYVDKTNIWGSRKYRIFGTQLID</sequence>
<dbReference type="GO" id="GO:0016233">
    <property type="term" value="P:telomere capping"/>
    <property type="evidence" value="ECO:0007669"/>
    <property type="project" value="TreeGrafter"/>
</dbReference>
<comment type="subcellular location">
    <subcellularLocation>
        <location evidence="1">Chromosome</location>
        <location evidence="1">Telomere</location>
    </subcellularLocation>
</comment>
<gene>
    <name evidence="6" type="ORF">OSB04_027854</name>
</gene>
<keyword evidence="3" id="KW-0779">Telomere</keyword>
<dbReference type="Gene3D" id="2.40.50.140">
    <property type="entry name" value="Nucleic acid-binding proteins"/>
    <property type="match status" value="2"/>
</dbReference>
<dbReference type="CDD" id="cd04497">
    <property type="entry name" value="hPOT1_OB1_like"/>
    <property type="match status" value="1"/>
</dbReference>
<dbReference type="InterPro" id="IPR011564">
    <property type="entry name" value="Telomer_end-bd_POT1/Cdc13"/>
</dbReference>
<dbReference type="Pfam" id="PF02765">
    <property type="entry name" value="POT1"/>
    <property type="match status" value="1"/>
</dbReference>
<dbReference type="SUPFAM" id="SSF50249">
    <property type="entry name" value="Nucleic acid-binding proteins"/>
    <property type="match status" value="2"/>
</dbReference>
<dbReference type="SMART" id="SM00976">
    <property type="entry name" value="Telo_bind"/>
    <property type="match status" value="1"/>
</dbReference>
<organism evidence="6 7">
    <name type="scientific">Centaurea solstitialis</name>
    <name type="common">yellow star-thistle</name>
    <dbReference type="NCBI Taxonomy" id="347529"/>
    <lineage>
        <taxon>Eukaryota</taxon>
        <taxon>Viridiplantae</taxon>
        <taxon>Streptophyta</taxon>
        <taxon>Embryophyta</taxon>
        <taxon>Tracheophyta</taxon>
        <taxon>Spermatophyta</taxon>
        <taxon>Magnoliopsida</taxon>
        <taxon>eudicotyledons</taxon>
        <taxon>Gunneridae</taxon>
        <taxon>Pentapetalae</taxon>
        <taxon>asterids</taxon>
        <taxon>campanulids</taxon>
        <taxon>Asterales</taxon>
        <taxon>Asteraceae</taxon>
        <taxon>Carduoideae</taxon>
        <taxon>Cardueae</taxon>
        <taxon>Centaureinae</taxon>
        <taxon>Centaurea</taxon>
    </lineage>
</organism>
<dbReference type="GO" id="GO:0010521">
    <property type="term" value="F:telomerase inhibitor activity"/>
    <property type="evidence" value="ECO:0007669"/>
    <property type="project" value="TreeGrafter"/>
</dbReference>
<evidence type="ECO:0000256" key="3">
    <source>
        <dbReference type="ARBA" id="ARBA00022895"/>
    </source>
</evidence>
<dbReference type="PANTHER" id="PTHR14513:SF0">
    <property type="entry name" value="PROTECTION OF TELOMERES PROTEIN 1"/>
    <property type="match status" value="1"/>
</dbReference>
<feature type="domain" description="Telomeric single stranded DNA binding POT1/Cdc13" evidence="5">
    <location>
        <begin position="16"/>
        <end position="144"/>
    </location>
</feature>
<keyword evidence="4" id="KW-0238">DNA-binding</keyword>
<reference evidence="6" key="1">
    <citation type="submission" date="2023-03" db="EMBL/GenBank/DDBJ databases">
        <title>Chromosome-scale reference genome and RAD-based genetic map of yellow starthistle (Centaurea solstitialis) reveal putative structural variation and QTLs associated with invader traits.</title>
        <authorList>
            <person name="Reatini B."/>
            <person name="Cang F.A."/>
            <person name="Jiang Q."/>
            <person name="Mckibben M.T.W."/>
            <person name="Barker M.S."/>
            <person name="Rieseberg L.H."/>
            <person name="Dlugosch K.M."/>
        </authorList>
    </citation>
    <scope>NUCLEOTIDE SEQUENCE</scope>
    <source>
        <strain evidence="6">CAN-66</strain>
        <tissue evidence="6">Leaf</tissue>
    </source>
</reference>
<evidence type="ECO:0000256" key="1">
    <source>
        <dbReference type="ARBA" id="ARBA00004574"/>
    </source>
</evidence>
<dbReference type="AlphaFoldDB" id="A0AA38SFE2"/>
<dbReference type="Pfam" id="PF25507">
    <property type="entry name" value="OB_POT1A"/>
    <property type="match status" value="1"/>
</dbReference>
<evidence type="ECO:0000313" key="7">
    <source>
        <dbReference type="Proteomes" id="UP001172457"/>
    </source>
</evidence>
<evidence type="ECO:0000313" key="6">
    <source>
        <dbReference type="EMBL" id="KAJ9541348.1"/>
    </source>
</evidence>
<dbReference type="GO" id="GO:0000783">
    <property type="term" value="C:nuclear telomere cap complex"/>
    <property type="evidence" value="ECO:0007669"/>
    <property type="project" value="TreeGrafter"/>
</dbReference>
<evidence type="ECO:0000256" key="2">
    <source>
        <dbReference type="ARBA" id="ARBA00022454"/>
    </source>
</evidence>
<dbReference type="PANTHER" id="PTHR14513">
    <property type="entry name" value="PROTECTION OF TELOMERES 1"/>
    <property type="match status" value="1"/>
</dbReference>
<dbReference type="InterPro" id="IPR057620">
    <property type="entry name" value="POT1A/B-like_OB"/>
</dbReference>
<dbReference type="GO" id="GO:0032210">
    <property type="term" value="P:regulation of telomere maintenance via telomerase"/>
    <property type="evidence" value="ECO:0007669"/>
    <property type="project" value="TreeGrafter"/>
</dbReference>
<keyword evidence="2" id="KW-0158">Chromosome</keyword>
<dbReference type="InterPro" id="IPR028389">
    <property type="entry name" value="POT1"/>
</dbReference>
<evidence type="ECO:0000259" key="5">
    <source>
        <dbReference type="SMART" id="SM00976"/>
    </source>
</evidence>
<dbReference type="Proteomes" id="UP001172457">
    <property type="component" value="Chromosome 7"/>
</dbReference>
<dbReference type="GO" id="GO:0098505">
    <property type="term" value="F:G-rich strand telomeric DNA binding"/>
    <property type="evidence" value="ECO:0007669"/>
    <property type="project" value="TreeGrafter"/>
</dbReference>
<dbReference type="InterPro" id="IPR012340">
    <property type="entry name" value="NA-bd_OB-fold"/>
</dbReference>
<comment type="caution">
    <text evidence="6">The sequence shown here is derived from an EMBL/GenBank/DDBJ whole genome shotgun (WGS) entry which is preliminary data.</text>
</comment>